<evidence type="ECO:0000256" key="4">
    <source>
        <dbReference type="ARBA" id="ARBA00023242"/>
    </source>
</evidence>
<comment type="caution">
    <text evidence="7">The sequence shown here is derived from an EMBL/GenBank/DDBJ whole genome shotgun (WGS) entry which is preliminary data.</text>
</comment>
<evidence type="ECO:0000256" key="1">
    <source>
        <dbReference type="ARBA" id="ARBA00004514"/>
    </source>
</evidence>
<dbReference type="CDD" id="cd01804">
    <property type="entry name" value="Ubl_midnolin"/>
    <property type="match status" value="1"/>
</dbReference>
<evidence type="ECO:0000313" key="7">
    <source>
        <dbReference type="EMBL" id="OWK50866.1"/>
    </source>
</evidence>
<dbReference type="SMART" id="SM00213">
    <property type="entry name" value="UBQ"/>
    <property type="match status" value="1"/>
</dbReference>
<name>A0A218UB30_9PASE</name>
<dbReference type="PANTHER" id="PTHR23010">
    <property type="entry name" value="MIDNOLIN"/>
    <property type="match status" value="1"/>
</dbReference>
<keyword evidence="3" id="KW-0963">Cytoplasm</keyword>
<dbReference type="InterPro" id="IPR039336">
    <property type="entry name" value="Midnolin"/>
</dbReference>
<keyword evidence="8" id="KW-1185">Reference proteome</keyword>
<dbReference type="InterPro" id="IPR029071">
    <property type="entry name" value="Ubiquitin-like_domsf"/>
</dbReference>
<organism evidence="7 8">
    <name type="scientific">Lonchura striata</name>
    <name type="common">white-rumped munia</name>
    <dbReference type="NCBI Taxonomy" id="40157"/>
    <lineage>
        <taxon>Eukaryota</taxon>
        <taxon>Metazoa</taxon>
        <taxon>Chordata</taxon>
        <taxon>Craniata</taxon>
        <taxon>Vertebrata</taxon>
        <taxon>Euteleostomi</taxon>
        <taxon>Archelosauria</taxon>
        <taxon>Archosauria</taxon>
        <taxon>Dinosauria</taxon>
        <taxon>Saurischia</taxon>
        <taxon>Theropoda</taxon>
        <taxon>Coelurosauria</taxon>
        <taxon>Aves</taxon>
        <taxon>Neognathae</taxon>
        <taxon>Neoaves</taxon>
        <taxon>Telluraves</taxon>
        <taxon>Australaves</taxon>
        <taxon>Passeriformes</taxon>
        <taxon>Passeroidea</taxon>
        <taxon>Estrildidae</taxon>
        <taxon>Estrildinae</taxon>
        <taxon>Lonchura</taxon>
    </lineage>
</organism>
<evidence type="ECO:0000256" key="3">
    <source>
        <dbReference type="ARBA" id="ARBA00022490"/>
    </source>
</evidence>
<dbReference type="Gene3D" id="3.10.20.90">
    <property type="entry name" value="Phosphatidylinositol 3-kinase Catalytic Subunit, Chain A, domain 1"/>
    <property type="match status" value="1"/>
</dbReference>
<dbReference type="GO" id="GO:0005829">
    <property type="term" value="C:cytosol"/>
    <property type="evidence" value="ECO:0007669"/>
    <property type="project" value="UniProtKB-SubCell"/>
</dbReference>
<dbReference type="AlphaFoldDB" id="A0A218UB30"/>
<dbReference type="Pfam" id="PF00240">
    <property type="entry name" value="ubiquitin"/>
    <property type="match status" value="1"/>
</dbReference>
<accession>A0A218UB30</accession>
<dbReference type="PANTHER" id="PTHR23010:SF1">
    <property type="entry name" value="MIDNOLIN"/>
    <property type="match status" value="1"/>
</dbReference>
<sequence>MDPQPGARSCSRGAPACEVGPPEPPMNLYIHTTTGTRYELSVPAEETVEGLKRRLSQRLKVPKERLALLHKERYGTARRLSSGKLQDLGVVEGSKLTLVPTVEAGLMSQASRPEQSVMQALESLTETQ</sequence>
<dbReference type="Proteomes" id="UP000197619">
    <property type="component" value="Unassembled WGS sequence"/>
</dbReference>
<evidence type="ECO:0000256" key="2">
    <source>
        <dbReference type="ARBA" id="ARBA00004604"/>
    </source>
</evidence>
<feature type="region of interest" description="Disordered" evidence="5">
    <location>
        <begin position="1"/>
        <end position="25"/>
    </location>
</feature>
<dbReference type="EMBL" id="MUZQ01000490">
    <property type="protein sequence ID" value="OWK50866.1"/>
    <property type="molecule type" value="Genomic_DNA"/>
</dbReference>
<comment type="subcellular location">
    <subcellularLocation>
        <location evidence="1">Cytoplasm</location>
        <location evidence="1">Cytosol</location>
    </subcellularLocation>
    <subcellularLocation>
        <location evidence="2">Nucleus</location>
        <location evidence="2">Nucleolus</location>
    </subcellularLocation>
</comment>
<dbReference type="InterPro" id="IPR000626">
    <property type="entry name" value="Ubiquitin-like_dom"/>
</dbReference>
<evidence type="ECO:0000259" key="6">
    <source>
        <dbReference type="PROSITE" id="PS50053"/>
    </source>
</evidence>
<proteinExistence type="predicted"/>
<evidence type="ECO:0000256" key="5">
    <source>
        <dbReference type="SAM" id="MobiDB-lite"/>
    </source>
</evidence>
<dbReference type="FunFam" id="3.10.20.90:FF:000180">
    <property type="entry name" value="midnolin isoform X1"/>
    <property type="match status" value="1"/>
</dbReference>
<feature type="domain" description="Ubiquitin-like" evidence="6">
    <location>
        <begin position="26"/>
        <end position="105"/>
    </location>
</feature>
<evidence type="ECO:0000313" key="8">
    <source>
        <dbReference type="Proteomes" id="UP000197619"/>
    </source>
</evidence>
<protein>
    <submittedName>
        <fullName evidence="7">Midnolin</fullName>
    </submittedName>
</protein>
<dbReference type="GO" id="GO:0005730">
    <property type="term" value="C:nucleolus"/>
    <property type="evidence" value="ECO:0007669"/>
    <property type="project" value="UniProtKB-SubCell"/>
</dbReference>
<gene>
    <name evidence="7" type="primary">MIDN_1</name>
    <name evidence="7" type="ORF">RLOC_00015073</name>
</gene>
<feature type="non-terminal residue" evidence="7">
    <location>
        <position position="128"/>
    </location>
</feature>
<reference evidence="7 8" key="1">
    <citation type="submission" date="2017-05" db="EMBL/GenBank/DDBJ databases">
        <title>Genome of assembly of the Bengalese finch, Lonchura striata domestica.</title>
        <authorList>
            <person name="Colquitt B.M."/>
            <person name="Brainard M.S."/>
        </authorList>
    </citation>
    <scope>NUCLEOTIDE SEQUENCE [LARGE SCALE GENOMIC DNA]</scope>
    <source>
        <strain evidence="7">White83orange57</strain>
    </source>
</reference>
<keyword evidence="4" id="KW-0539">Nucleus</keyword>
<dbReference type="SUPFAM" id="SSF54236">
    <property type="entry name" value="Ubiquitin-like"/>
    <property type="match status" value="1"/>
</dbReference>
<dbReference type="PROSITE" id="PS50053">
    <property type="entry name" value="UBIQUITIN_2"/>
    <property type="match status" value="1"/>
</dbReference>